<feature type="compositionally biased region" description="Basic and acidic residues" evidence="13">
    <location>
        <begin position="395"/>
        <end position="407"/>
    </location>
</feature>
<feature type="coiled-coil region" evidence="12">
    <location>
        <begin position="125"/>
        <end position="178"/>
    </location>
</feature>
<gene>
    <name evidence="17" type="ORF">ACHAWO_003437</name>
</gene>
<keyword evidence="5" id="KW-0934">Plastid</keyword>
<feature type="domain" description="Peptidase M50" evidence="16">
    <location>
        <begin position="610"/>
        <end position="784"/>
    </location>
</feature>
<organism evidence="17 18">
    <name type="scientific">Cyclotella atomus</name>
    <dbReference type="NCBI Taxonomy" id="382360"/>
    <lineage>
        <taxon>Eukaryota</taxon>
        <taxon>Sar</taxon>
        <taxon>Stramenopiles</taxon>
        <taxon>Ochrophyta</taxon>
        <taxon>Bacillariophyta</taxon>
        <taxon>Coscinodiscophyceae</taxon>
        <taxon>Thalassiosirophycidae</taxon>
        <taxon>Stephanodiscales</taxon>
        <taxon>Stephanodiscaceae</taxon>
        <taxon>Cyclotella</taxon>
    </lineage>
</organism>
<feature type="compositionally biased region" description="Basic and acidic residues" evidence="13">
    <location>
        <begin position="68"/>
        <end position="80"/>
    </location>
</feature>
<dbReference type="PANTHER" id="PTHR31412">
    <property type="entry name" value="ZINC METALLOPROTEASE EGY1"/>
    <property type="match status" value="1"/>
</dbReference>
<evidence type="ECO:0000256" key="5">
    <source>
        <dbReference type="ARBA" id="ARBA00022640"/>
    </source>
</evidence>
<feature type="transmembrane region" description="Helical" evidence="14">
    <location>
        <begin position="665"/>
        <end position="683"/>
    </location>
</feature>
<dbReference type="AlphaFoldDB" id="A0ABD3PZA1"/>
<dbReference type="GO" id="GO:0009507">
    <property type="term" value="C:chloroplast"/>
    <property type="evidence" value="ECO:0007669"/>
    <property type="project" value="UniProtKB-SubCell"/>
</dbReference>
<keyword evidence="18" id="KW-1185">Reference proteome</keyword>
<feature type="compositionally biased region" description="Basic and acidic residues" evidence="13">
    <location>
        <begin position="103"/>
        <end position="113"/>
    </location>
</feature>
<feature type="signal peptide" evidence="15">
    <location>
        <begin position="1"/>
        <end position="19"/>
    </location>
</feature>
<feature type="region of interest" description="Disordered" evidence="13">
    <location>
        <begin position="68"/>
        <end position="125"/>
    </location>
</feature>
<evidence type="ECO:0000256" key="10">
    <source>
        <dbReference type="ARBA" id="ARBA00022989"/>
    </source>
</evidence>
<evidence type="ECO:0000256" key="6">
    <source>
        <dbReference type="ARBA" id="ARBA00022670"/>
    </source>
</evidence>
<comment type="similarity">
    <text evidence="3">Belongs to the peptidase M50B family.</text>
</comment>
<accession>A0ABD3PZA1</accession>
<dbReference type="InterPro" id="IPR044838">
    <property type="entry name" value="EGY1-like"/>
</dbReference>
<dbReference type="EMBL" id="JALLPJ020000415">
    <property type="protein sequence ID" value="KAL3792944.1"/>
    <property type="molecule type" value="Genomic_DNA"/>
</dbReference>
<reference evidence="17 18" key="1">
    <citation type="submission" date="2024-10" db="EMBL/GenBank/DDBJ databases">
        <title>Updated reference genomes for cyclostephanoid diatoms.</title>
        <authorList>
            <person name="Roberts W.R."/>
            <person name="Alverson A.J."/>
        </authorList>
    </citation>
    <scope>NUCLEOTIDE SEQUENCE [LARGE SCALE GENOMIC DNA]</scope>
    <source>
        <strain evidence="17 18">AJA010-31</strain>
    </source>
</reference>
<evidence type="ECO:0000259" key="16">
    <source>
        <dbReference type="Pfam" id="PF02163"/>
    </source>
</evidence>
<evidence type="ECO:0000256" key="3">
    <source>
        <dbReference type="ARBA" id="ARBA00007931"/>
    </source>
</evidence>
<feature type="chain" id="PRO_5044824250" description="Peptidase M50 domain-containing protein" evidence="15">
    <location>
        <begin position="20"/>
        <end position="1198"/>
    </location>
</feature>
<name>A0ABD3PZA1_9STRA</name>
<dbReference type="PANTHER" id="PTHR31412:SF0">
    <property type="entry name" value="ZINC METALLOPROTEASE EGY1, CHLOROPLASTIC-RELATED"/>
    <property type="match status" value="1"/>
</dbReference>
<dbReference type="GO" id="GO:0016020">
    <property type="term" value="C:membrane"/>
    <property type="evidence" value="ECO:0007669"/>
    <property type="project" value="UniProtKB-SubCell"/>
</dbReference>
<feature type="compositionally biased region" description="Polar residues" evidence="13">
    <location>
        <begin position="220"/>
        <end position="229"/>
    </location>
</feature>
<feature type="transmembrane region" description="Helical" evidence="14">
    <location>
        <begin position="553"/>
        <end position="575"/>
    </location>
</feature>
<dbReference type="InterPro" id="IPR008915">
    <property type="entry name" value="Peptidase_M50"/>
</dbReference>
<keyword evidence="7 14" id="KW-0812">Transmembrane</keyword>
<keyword evidence="8" id="KW-0378">Hydrolase</keyword>
<sequence>MIPSSHHFLLLLATCSVDAFLSPIQRPSIVINPALQVSSKPYSVQRQGTMSLNLFGDLFKKLKGDKDKDKIRVGSDKPDVPAEDDNAAKAADGKSFFVQSTDEETHNAAKTEQPEQPEETPESRAEKLRAQAARIRLEAEKGQVELTLEKISKLDEKLEKLKGKAGADEKEQRELEDALSLLKSQLVTDENGEITFVPSKPVARPSSDVPKKSLKDDLAASSSVPLDQRLNTEQKIPDLDLSDEELEQIVQKFEQAPDFLKVMVARIAGFGVDEDSSDKLNATDIILQLYKDEQQIELQTAFMKTNTSDAREMLERAYAMSKDLEPQIPQREIDEKVEQLGNLPTFVKKTLTGSTNDTKIAIDLLTDEYEEKNKNKNSKGRSFFNIFGNDKADGKIGRDGERMDKEGGTFGRMFSKDESTRGMTSRDDLGLLMESTFPASSRKEGQTPSEREVNAFVNNVLEPTKAFLPEGNPLSVPGGWIIRGKNQCKNGNELIEKLDQRIANVASLRGNISFFLIKDPYPPSQDEFIQDPLNWPQVIFVSGSDVARDPRPVIGTLITSVGIATTWYASIYPFLTNTKLFDRAEEAMNLADAGMPVDLSWLSEESIPLFFSFMTLQFLHEVAHVVIAKTKNFEITVPTLIPSIISGITSSITSLKTSPKNKSDLLLFSVAGPLTGIIASLLLELYGLSITASADIQSLQSFPGLPLALLRQSSLGGGLVDLVLGNGVLNVPASLEGANMLASTIIPLHPLAIAGFVSLMVNALALVPVGRTDGGRISMALFGRSGTQGLTLLTLATLFIVGFSGSDLLLFYFGFLVLAQLELEIPLRNEIDDVGVPEVALASLAGFLNPADLILLLLAATQLSVPTFAFQALSKGRCNRLPNLTVKDLAESPPAIRSSTALALNDHDSHPDETHPKETNELPFFARMVKKVMRKRKHEEETIKSLTIDAIEASNKATRVESQNSDGDLVMEASRMKALAERTRLEAQRDEMVLTMDKISNLEIKPSQIQIEDAVAPAKLRQEIIDAVCLLRSRLDPSEVKSTKQTRLIPQKSKVKSDGDTLPQPLGEDKREDAITGFSNLPSSLQDVLAKSVALPPGSNATAYSLMERNNLIKNLFPDATRKQPSKEESVMAFCADVLGGNTFNPSGKPEAVPGGYIIRGTNKVQVRSKDDKEDEANSLIKAIDKKVEILSVFKEIQ</sequence>
<keyword evidence="12" id="KW-0175">Coiled coil</keyword>
<comment type="subcellular location">
    <subcellularLocation>
        <location evidence="1">Membrane</location>
        <topology evidence="1">Multi-pass membrane protein</topology>
    </subcellularLocation>
    <subcellularLocation>
        <location evidence="2">Plastid</location>
        <location evidence="2">Chloroplast</location>
    </subcellularLocation>
</comment>
<evidence type="ECO:0000256" key="1">
    <source>
        <dbReference type="ARBA" id="ARBA00004141"/>
    </source>
</evidence>
<evidence type="ECO:0000256" key="12">
    <source>
        <dbReference type="SAM" id="Coils"/>
    </source>
</evidence>
<evidence type="ECO:0000256" key="15">
    <source>
        <dbReference type="SAM" id="SignalP"/>
    </source>
</evidence>
<feature type="region of interest" description="Disordered" evidence="13">
    <location>
        <begin position="197"/>
        <end position="231"/>
    </location>
</feature>
<feature type="transmembrane region" description="Helical" evidence="14">
    <location>
        <begin position="790"/>
        <end position="819"/>
    </location>
</feature>
<keyword evidence="15" id="KW-0732">Signal</keyword>
<keyword evidence="6" id="KW-0645">Protease</keyword>
<evidence type="ECO:0000313" key="18">
    <source>
        <dbReference type="Proteomes" id="UP001530400"/>
    </source>
</evidence>
<evidence type="ECO:0000256" key="7">
    <source>
        <dbReference type="ARBA" id="ARBA00022692"/>
    </source>
</evidence>
<keyword evidence="9" id="KW-0809">Transit peptide</keyword>
<dbReference type="Pfam" id="PF02163">
    <property type="entry name" value="Peptidase_M50"/>
    <property type="match status" value="1"/>
</dbReference>
<evidence type="ECO:0000256" key="2">
    <source>
        <dbReference type="ARBA" id="ARBA00004229"/>
    </source>
</evidence>
<keyword evidence="4" id="KW-0150">Chloroplast</keyword>
<feature type="region of interest" description="Disordered" evidence="13">
    <location>
        <begin position="395"/>
        <end position="424"/>
    </location>
</feature>
<proteinExistence type="inferred from homology"/>
<evidence type="ECO:0000256" key="11">
    <source>
        <dbReference type="ARBA" id="ARBA00023136"/>
    </source>
</evidence>
<dbReference type="GO" id="GO:0008233">
    <property type="term" value="F:peptidase activity"/>
    <property type="evidence" value="ECO:0007669"/>
    <property type="project" value="UniProtKB-KW"/>
</dbReference>
<feature type="region of interest" description="Disordered" evidence="13">
    <location>
        <begin position="1040"/>
        <end position="1069"/>
    </location>
</feature>
<evidence type="ECO:0000256" key="14">
    <source>
        <dbReference type="SAM" id="Phobius"/>
    </source>
</evidence>
<feature type="transmembrane region" description="Helical" evidence="14">
    <location>
        <begin position="748"/>
        <end position="769"/>
    </location>
</feature>
<keyword evidence="10 14" id="KW-1133">Transmembrane helix</keyword>
<evidence type="ECO:0000256" key="9">
    <source>
        <dbReference type="ARBA" id="ARBA00022946"/>
    </source>
</evidence>
<comment type="caution">
    <text evidence="17">The sequence shown here is derived from an EMBL/GenBank/DDBJ whole genome shotgun (WGS) entry which is preliminary data.</text>
</comment>
<evidence type="ECO:0000313" key="17">
    <source>
        <dbReference type="EMBL" id="KAL3792944.1"/>
    </source>
</evidence>
<feature type="compositionally biased region" description="Basic and acidic residues" evidence="13">
    <location>
        <begin position="209"/>
        <end position="218"/>
    </location>
</feature>
<protein>
    <recommendedName>
        <fullName evidence="16">Peptidase M50 domain-containing protein</fullName>
    </recommendedName>
</protein>
<dbReference type="GO" id="GO:0006508">
    <property type="term" value="P:proteolysis"/>
    <property type="evidence" value="ECO:0007669"/>
    <property type="project" value="UniProtKB-KW"/>
</dbReference>
<feature type="compositionally biased region" description="Basic and acidic residues" evidence="13">
    <location>
        <begin position="414"/>
        <end position="424"/>
    </location>
</feature>
<evidence type="ECO:0000256" key="4">
    <source>
        <dbReference type="ARBA" id="ARBA00022528"/>
    </source>
</evidence>
<keyword evidence="11 14" id="KW-0472">Membrane</keyword>
<evidence type="ECO:0000256" key="13">
    <source>
        <dbReference type="SAM" id="MobiDB-lite"/>
    </source>
</evidence>
<dbReference type="Proteomes" id="UP001530400">
    <property type="component" value="Unassembled WGS sequence"/>
</dbReference>
<evidence type="ECO:0000256" key="8">
    <source>
        <dbReference type="ARBA" id="ARBA00022801"/>
    </source>
</evidence>